<evidence type="ECO:0000259" key="1">
    <source>
        <dbReference type="Pfam" id="PF13966"/>
    </source>
</evidence>
<reference evidence="2" key="5">
    <citation type="journal article" date="2021" name="G3 (Bethesda)">
        <title>Aegilops tauschii genome assembly Aet v5.0 features greater sequence contiguity and improved annotation.</title>
        <authorList>
            <person name="Wang L."/>
            <person name="Zhu T."/>
            <person name="Rodriguez J.C."/>
            <person name="Deal K.R."/>
            <person name="Dubcovsky J."/>
            <person name="McGuire P.E."/>
            <person name="Lux T."/>
            <person name="Spannagl M."/>
            <person name="Mayer K.F.X."/>
            <person name="Baldrich P."/>
            <person name="Meyers B.C."/>
            <person name="Huo N."/>
            <person name="Gu Y.Q."/>
            <person name="Zhou H."/>
            <person name="Devos K.M."/>
            <person name="Bennetzen J.L."/>
            <person name="Unver T."/>
            <person name="Budak H."/>
            <person name="Gulick P.J."/>
            <person name="Galiba G."/>
            <person name="Kalapos B."/>
            <person name="Nelson D.R."/>
            <person name="Li P."/>
            <person name="You F.M."/>
            <person name="Luo M.C."/>
            <person name="Dvorak J."/>
        </authorList>
    </citation>
    <scope>NUCLEOTIDE SEQUENCE [LARGE SCALE GENOMIC DNA]</scope>
    <source>
        <strain evidence="2">cv. AL8/78</strain>
    </source>
</reference>
<feature type="domain" description="Reverse transcriptase zinc-binding" evidence="1">
    <location>
        <begin position="11"/>
        <end position="58"/>
    </location>
</feature>
<keyword evidence="3" id="KW-1185">Reference proteome</keyword>
<evidence type="ECO:0000313" key="3">
    <source>
        <dbReference type="Proteomes" id="UP000015105"/>
    </source>
</evidence>
<dbReference type="Proteomes" id="UP000015105">
    <property type="component" value="Chromosome 1D"/>
</dbReference>
<name>A0A452YJQ8_AEGTS</name>
<evidence type="ECO:0000313" key="2">
    <source>
        <dbReference type="EnsemblPlants" id="AET1Gv20434300.51"/>
    </source>
</evidence>
<protein>
    <recommendedName>
        <fullName evidence="1">Reverse transcriptase zinc-binding domain-containing protein</fullName>
    </recommendedName>
</protein>
<dbReference type="EnsemblPlants" id="AET1Gv20434300.51">
    <property type="protein sequence ID" value="AET1Gv20434300.51"/>
    <property type="gene ID" value="AET1Gv20434300"/>
</dbReference>
<accession>A0A452YJQ8</accession>
<dbReference type="InterPro" id="IPR026960">
    <property type="entry name" value="RVT-Znf"/>
</dbReference>
<dbReference type="Pfam" id="PF13966">
    <property type="entry name" value="zf-RVT"/>
    <property type="match status" value="1"/>
</dbReference>
<reference evidence="3" key="2">
    <citation type="journal article" date="2017" name="Nat. Plants">
        <title>The Aegilops tauschii genome reveals multiple impacts of transposons.</title>
        <authorList>
            <person name="Zhao G."/>
            <person name="Zou C."/>
            <person name="Li K."/>
            <person name="Wang K."/>
            <person name="Li T."/>
            <person name="Gao L."/>
            <person name="Zhang X."/>
            <person name="Wang H."/>
            <person name="Yang Z."/>
            <person name="Liu X."/>
            <person name="Jiang W."/>
            <person name="Mao L."/>
            <person name="Kong X."/>
            <person name="Jiao Y."/>
            <person name="Jia J."/>
        </authorList>
    </citation>
    <scope>NUCLEOTIDE SEQUENCE [LARGE SCALE GENOMIC DNA]</scope>
    <source>
        <strain evidence="3">cv. AL8/78</strain>
    </source>
</reference>
<reference evidence="2" key="3">
    <citation type="journal article" date="2017" name="Nature">
        <title>Genome sequence of the progenitor of the wheat D genome Aegilops tauschii.</title>
        <authorList>
            <person name="Luo M.C."/>
            <person name="Gu Y.Q."/>
            <person name="Puiu D."/>
            <person name="Wang H."/>
            <person name="Twardziok S.O."/>
            <person name="Deal K.R."/>
            <person name="Huo N."/>
            <person name="Zhu T."/>
            <person name="Wang L."/>
            <person name="Wang Y."/>
            <person name="McGuire P.E."/>
            <person name="Liu S."/>
            <person name="Long H."/>
            <person name="Ramasamy R.K."/>
            <person name="Rodriguez J.C."/>
            <person name="Van S.L."/>
            <person name="Yuan L."/>
            <person name="Wang Z."/>
            <person name="Xia Z."/>
            <person name="Xiao L."/>
            <person name="Anderson O.D."/>
            <person name="Ouyang S."/>
            <person name="Liang Y."/>
            <person name="Zimin A.V."/>
            <person name="Pertea G."/>
            <person name="Qi P."/>
            <person name="Bennetzen J.L."/>
            <person name="Dai X."/>
            <person name="Dawson M.W."/>
            <person name="Muller H.G."/>
            <person name="Kugler K."/>
            <person name="Rivarola-Duarte L."/>
            <person name="Spannagl M."/>
            <person name="Mayer K.F.X."/>
            <person name="Lu F.H."/>
            <person name="Bevan M.W."/>
            <person name="Leroy P."/>
            <person name="Li P."/>
            <person name="You F.M."/>
            <person name="Sun Q."/>
            <person name="Liu Z."/>
            <person name="Lyons E."/>
            <person name="Wicker T."/>
            <person name="Salzberg S.L."/>
            <person name="Devos K.M."/>
            <person name="Dvorak J."/>
        </authorList>
    </citation>
    <scope>NUCLEOTIDE SEQUENCE [LARGE SCALE GENOMIC DNA]</scope>
    <source>
        <strain evidence="2">cv. AL8/78</strain>
    </source>
</reference>
<sequence length="92" mass="10634">MLWRWTASGTYTARSCYAATFHGSMKCPSWKLTWKSWAPRRVHFFHWLASQDRCWTACSTIHDTFTTAKHVYAANLARRAGLGEDTFTTAKQ</sequence>
<dbReference type="Gramene" id="AET1Gv20434300.51">
    <property type="protein sequence ID" value="AET1Gv20434300.51"/>
    <property type="gene ID" value="AET1Gv20434300"/>
</dbReference>
<reference evidence="3" key="1">
    <citation type="journal article" date="2014" name="Science">
        <title>Ancient hybridizations among the ancestral genomes of bread wheat.</title>
        <authorList>
            <consortium name="International Wheat Genome Sequencing Consortium,"/>
            <person name="Marcussen T."/>
            <person name="Sandve S.R."/>
            <person name="Heier L."/>
            <person name="Spannagl M."/>
            <person name="Pfeifer M."/>
            <person name="Jakobsen K.S."/>
            <person name="Wulff B.B."/>
            <person name="Steuernagel B."/>
            <person name="Mayer K.F."/>
            <person name="Olsen O.A."/>
        </authorList>
    </citation>
    <scope>NUCLEOTIDE SEQUENCE [LARGE SCALE GENOMIC DNA]</scope>
    <source>
        <strain evidence="3">cv. AL8/78</strain>
    </source>
</reference>
<proteinExistence type="predicted"/>
<organism evidence="2 3">
    <name type="scientific">Aegilops tauschii subsp. strangulata</name>
    <name type="common">Goatgrass</name>
    <dbReference type="NCBI Taxonomy" id="200361"/>
    <lineage>
        <taxon>Eukaryota</taxon>
        <taxon>Viridiplantae</taxon>
        <taxon>Streptophyta</taxon>
        <taxon>Embryophyta</taxon>
        <taxon>Tracheophyta</taxon>
        <taxon>Spermatophyta</taxon>
        <taxon>Magnoliopsida</taxon>
        <taxon>Liliopsida</taxon>
        <taxon>Poales</taxon>
        <taxon>Poaceae</taxon>
        <taxon>BOP clade</taxon>
        <taxon>Pooideae</taxon>
        <taxon>Triticodae</taxon>
        <taxon>Triticeae</taxon>
        <taxon>Triticinae</taxon>
        <taxon>Aegilops</taxon>
    </lineage>
</organism>
<reference evidence="2" key="4">
    <citation type="submission" date="2019-03" db="UniProtKB">
        <authorList>
            <consortium name="EnsemblPlants"/>
        </authorList>
    </citation>
    <scope>IDENTIFICATION</scope>
</reference>
<dbReference type="AlphaFoldDB" id="A0A452YJQ8"/>